<organism evidence="1 2">
    <name type="scientific">Athene cunicularia</name>
    <name type="common">Burrowing owl</name>
    <name type="synonym">Speotyto cunicularia</name>
    <dbReference type="NCBI Taxonomy" id="194338"/>
    <lineage>
        <taxon>Eukaryota</taxon>
        <taxon>Metazoa</taxon>
        <taxon>Chordata</taxon>
        <taxon>Craniata</taxon>
        <taxon>Vertebrata</taxon>
        <taxon>Euteleostomi</taxon>
        <taxon>Archelosauria</taxon>
        <taxon>Archosauria</taxon>
        <taxon>Dinosauria</taxon>
        <taxon>Saurischia</taxon>
        <taxon>Theropoda</taxon>
        <taxon>Coelurosauria</taxon>
        <taxon>Aves</taxon>
        <taxon>Neognathae</taxon>
        <taxon>Neoaves</taxon>
        <taxon>Telluraves</taxon>
        <taxon>Strigiformes</taxon>
        <taxon>Strigidae</taxon>
        <taxon>Athene</taxon>
    </lineage>
</organism>
<dbReference type="OMA" id="NKWILYP"/>
<dbReference type="Proteomes" id="UP000472269">
    <property type="component" value="Unplaced"/>
</dbReference>
<accession>A0A663MT45</accession>
<name>A0A663MT45_ATHCN</name>
<keyword evidence="2" id="KW-1185">Reference proteome</keyword>
<dbReference type="Ensembl" id="ENSACUT00000016061.1">
    <property type="protein sequence ID" value="ENSACUP00000015044.1"/>
    <property type="gene ID" value="ENSACUG00000010124.1"/>
</dbReference>
<reference evidence="1" key="1">
    <citation type="submission" date="2025-08" db="UniProtKB">
        <authorList>
            <consortium name="Ensembl"/>
        </authorList>
    </citation>
    <scope>IDENTIFICATION</scope>
</reference>
<reference evidence="1" key="2">
    <citation type="submission" date="2025-09" db="UniProtKB">
        <authorList>
            <consortium name="Ensembl"/>
        </authorList>
    </citation>
    <scope>IDENTIFICATION</scope>
</reference>
<dbReference type="AlphaFoldDB" id="A0A663MT45"/>
<sequence length="136" mass="15444">PRPPPRRPAISTGHIQPCSVLNPVIRLSLQLKICPHRCTAGRSPNHLLRGNTSYYPTGPDYPQRQLLPKHRKHRTRAPLTLFLILAPSNNMIHFHPSRNQPMGIEPTQKGSKPFILPLYYFLVRSAKKAIGPIPRK</sequence>
<protein>
    <submittedName>
        <fullName evidence="1">Uncharacterized protein</fullName>
    </submittedName>
</protein>
<proteinExistence type="predicted"/>
<evidence type="ECO:0000313" key="1">
    <source>
        <dbReference type="Ensembl" id="ENSACUP00000015044.1"/>
    </source>
</evidence>
<evidence type="ECO:0000313" key="2">
    <source>
        <dbReference type="Proteomes" id="UP000472269"/>
    </source>
</evidence>